<feature type="transmembrane region" description="Helical" evidence="6">
    <location>
        <begin position="162"/>
        <end position="181"/>
    </location>
</feature>
<protein>
    <submittedName>
        <fullName evidence="7">Polysaccharide biosynthesis protein</fullName>
    </submittedName>
</protein>
<dbReference type="InterPro" id="IPR002797">
    <property type="entry name" value="Polysacc_synth"/>
</dbReference>
<keyword evidence="8" id="KW-1185">Reference proteome</keyword>
<feature type="transmembrane region" description="Helical" evidence="6">
    <location>
        <begin position="187"/>
        <end position="206"/>
    </location>
</feature>
<dbReference type="PANTHER" id="PTHR30250">
    <property type="entry name" value="PST FAMILY PREDICTED COLANIC ACID TRANSPORTER"/>
    <property type="match status" value="1"/>
</dbReference>
<accession>A0A0D8ZVS6</accession>
<feature type="transmembrane region" description="Helical" evidence="6">
    <location>
        <begin position="307"/>
        <end position="330"/>
    </location>
</feature>
<dbReference type="PANTHER" id="PTHR30250:SF11">
    <property type="entry name" value="O-ANTIGEN TRANSPORTER-RELATED"/>
    <property type="match status" value="1"/>
</dbReference>
<evidence type="ECO:0000256" key="5">
    <source>
        <dbReference type="ARBA" id="ARBA00023136"/>
    </source>
</evidence>
<dbReference type="RefSeq" id="WP_045053617.1">
    <property type="nucleotide sequence ID" value="NZ_CAWMDP010000026.1"/>
</dbReference>
<evidence type="ECO:0000256" key="6">
    <source>
        <dbReference type="SAM" id="Phobius"/>
    </source>
</evidence>
<feature type="transmembrane region" description="Helical" evidence="6">
    <location>
        <begin position="52"/>
        <end position="74"/>
    </location>
</feature>
<organism evidence="7 8">
    <name type="scientific">Aliterella atlantica CENA595</name>
    <dbReference type="NCBI Taxonomy" id="1618023"/>
    <lineage>
        <taxon>Bacteria</taxon>
        <taxon>Bacillati</taxon>
        <taxon>Cyanobacteriota</taxon>
        <taxon>Cyanophyceae</taxon>
        <taxon>Chroococcidiopsidales</taxon>
        <taxon>Aliterellaceae</taxon>
        <taxon>Aliterella</taxon>
    </lineage>
</organism>
<evidence type="ECO:0000313" key="7">
    <source>
        <dbReference type="EMBL" id="KJH72559.1"/>
    </source>
</evidence>
<reference evidence="7 8" key="1">
    <citation type="submission" date="2015-02" db="EMBL/GenBank/DDBJ databases">
        <title>Draft genome of a novel marine cyanobacterium (Chroococcales) isolated from South Atlantic Ocean.</title>
        <authorList>
            <person name="Rigonato J."/>
            <person name="Alvarenga D.O."/>
            <person name="Branco L.H."/>
            <person name="Varani A.M."/>
            <person name="Brandini F.P."/>
            <person name="Fiore M.F."/>
        </authorList>
    </citation>
    <scope>NUCLEOTIDE SEQUENCE [LARGE SCALE GENOMIC DNA]</scope>
    <source>
        <strain evidence="7 8">CENA595</strain>
    </source>
</reference>
<name>A0A0D8ZVS6_9CYAN</name>
<proteinExistence type="predicted"/>
<dbReference type="Proteomes" id="UP000032452">
    <property type="component" value="Unassembled WGS sequence"/>
</dbReference>
<keyword evidence="4 6" id="KW-1133">Transmembrane helix</keyword>
<feature type="transmembrane region" description="Helical" evidence="6">
    <location>
        <begin position="122"/>
        <end position="141"/>
    </location>
</feature>
<comment type="caution">
    <text evidence="7">The sequence shown here is derived from an EMBL/GenBank/DDBJ whole genome shotgun (WGS) entry which is preliminary data.</text>
</comment>
<gene>
    <name evidence="7" type="ORF">UH38_05370</name>
</gene>
<evidence type="ECO:0000256" key="1">
    <source>
        <dbReference type="ARBA" id="ARBA00004651"/>
    </source>
</evidence>
<keyword evidence="2" id="KW-1003">Cell membrane</keyword>
<feature type="transmembrane region" description="Helical" evidence="6">
    <location>
        <begin position="21"/>
        <end position="46"/>
    </location>
</feature>
<dbReference type="Pfam" id="PF01943">
    <property type="entry name" value="Polysacc_synt"/>
    <property type="match status" value="1"/>
</dbReference>
<feature type="transmembrane region" description="Helical" evidence="6">
    <location>
        <begin position="395"/>
        <end position="419"/>
    </location>
</feature>
<comment type="subcellular location">
    <subcellularLocation>
        <location evidence="1">Cell membrane</location>
        <topology evidence="1">Multi-pass membrane protein</topology>
    </subcellularLocation>
</comment>
<evidence type="ECO:0000256" key="2">
    <source>
        <dbReference type="ARBA" id="ARBA00022475"/>
    </source>
</evidence>
<sequence>MNFSKLKLPLTYLKQNSLAKNTLWMLLAQGLRLVLQAGYFVIIARVLGPEQYGAFVGVTALISILAPFASLGSGNLLIKNVSRNKALFAEYWGNALWMIVVSGLGLFALVLLIAPATLPKTIPLALIVLVCLTDLIFARILDVAGQAFQAVLWLSKTAQLNILPQVTRIIAALALVSLFAHPQAKTWTFLYLISTAVSALIAVFLVHRSLGYPKLALWRIKPEIAEGFYFSIGLSAQTVYNDIDKTMLARLATLSATGIYASAYRLIDVAFVPVRSLLAAAYTKFFQHGASGITGTMSFAKRLLPLAALYGVGVGIALFCLAPVVPYILGSEYQDAIAALRWLAPLPLLKSLHYFAADTLTGAGFQGIRSAMQAIVAIFNVSLNLWLIPTYSWQGAAWASLASDGFLVLSLWIAVAFIYRQQLQTSEEKA</sequence>
<dbReference type="InterPro" id="IPR050833">
    <property type="entry name" value="Poly_Biosynth_Transport"/>
</dbReference>
<dbReference type="PATRIC" id="fig|1618023.3.peg.2217"/>
<dbReference type="EMBL" id="JYON01000004">
    <property type="protein sequence ID" value="KJH72559.1"/>
    <property type="molecule type" value="Genomic_DNA"/>
</dbReference>
<keyword evidence="5 6" id="KW-0472">Membrane</keyword>
<evidence type="ECO:0000313" key="8">
    <source>
        <dbReference type="Proteomes" id="UP000032452"/>
    </source>
</evidence>
<feature type="transmembrane region" description="Helical" evidence="6">
    <location>
        <begin position="95"/>
        <end position="116"/>
    </location>
</feature>
<dbReference type="STRING" id="1618023.UH38_05370"/>
<dbReference type="OrthoDB" id="5240734at2"/>
<evidence type="ECO:0000256" key="3">
    <source>
        <dbReference type="ARBA" id="ARBA00022692"/>
    </source>
</evidence>
<evidence type="ECO:0000256" key="4">
    <source>
        <dbReference type="ARBA" id="ARBA00022989"/>
    </source>
</evidence>
<keyword evidence="3 6" id="KW-0812">Transmembrane</keyword>
<dbReference type="AlphaFoldDB" id="A0A0D8ZVS6"/>
<dbReference type="GO" id="GO:0005886">
    <property type="term" value="C:plasma membrane"/>
    <property type="evidence" value="ECO:0007669"/>
    <property type="project" value="UniProtKB-SubCell"/>
</dbReference>